<reference evidence="1 2" key="1">
    <citation type="journal article" date="2014" name="Genome Announc.">
        <title>The Genome of the Predominant Equine Lactobacillus Species, Lactobacillus equi, Is Reflective of Its Lifestyle Adaptations to an Herbivorous Host.</title>
        <authorList>
            <person name="O'Donnell M.M."/>
            <person name="Harris H.M."/>
            <person name="O'Toole P.W."/>
            <person name="Ross R.P."/>
        </authorList>
    </citation>
    <scope>NUCLEOTIDE SEQUENCE [LARGE SCALE GENOMIC DNA]</scope>
    <source>
        <strain evidence="1 2">DPC 6820</strain>
    </source>
</reference>
<dbReference type="RefSeq" id="WP_023859189.1">
    <property type="nucleotide sequence ID" value="NZ_AWWH01000065.1"/>
</dbReference>
<gene>
    <name evidence="1" type="ORF">LEQ_1962c</name>
</gene>
<comment type="caution">
    <text evidence="1">The sequence shown here is derived from an EMBL/GenBank/DDBJ whole genome shotgun (WGS) entry which is preliminary data.</text>
</comment>
<dbReference type="Proteomes" id="UP000018559">
    <property type="component" value="Unassembled WGS sequence"/>
</dbReference>
<dbReference type="InterPro" id="IPR010738">
    <property type="entry name" value="DUF1310"/>
</dbReference>
<keyword evidence="2" id="KW-1185">Reference proteome</keyword>
<accession>V7HZ77</accession>
<sequence>MLKRVLIALARVVAFWVLLIGGIYAVDRYQHYQMVKIVKSEEAHKAFDECLESYKRNKEDFPYADKMKSYKVDYSSIKKNPMFGTDITLIVKDNKGCAWC</sequence>
<evidence type="ECO:0000313" key="2">
    <source>
        <dbReference type="Proteomes" id="UP000018559"/>
    </source>
</evidence>
<dbReference type="AlphaFoldDB" id="V7HZ77"/>
<dbReference type="Pfam" id="PF07006">
    <property type="entry name" value="DUF1310"/>
    <property type="match status" value="1"/>
</dbReference>
<proteinExistence type="predicted"/>
<name>V7HZ77_9LACO</name>
<protein>
    <submittedName>
        <fullName evidence="1">Uncharacterized protein</fullName>
    </submittedName>
</protein>
<evidence type="ECO:0000313" key="1">
    <source>
        <dbReference type="EMBL" id="ETA74595.1"/>
    </source>
</evidence>
<organism evidence="1 2">
    <name type="scientific">Ligilactobacillus equi DPC 6820</name>
    <dbReference type="NCBI Taxonomy" id="1392007"/>
    <lineage>
        <taxon>Bacteria</taxon>
        <taxon>Bacillati</taxon>
        <taxon>Bacillota</taxon>
        <taxon>Bacilli</taxon>
        <taxon>Lactobacillales</taxon>
        <taxon>Lactobacillaceae</taxon>
        <taxon>Ligilactobacillus</taxon>
    </lineage>
</organism>
<dbReference type="EMBL" id="AWWH01000065">
    <property type="protein sequence ID" value="ETA74595.1"/>
    <property type="molecule type" value="Genomic_DNA"/>
</dbReference>